<proteinExistence type="predicted"/>
<dbReference type="KEGG" id="yag:AABB28_16680"/>
<gene>
    <name evidence="1" type="ORF">AABB28_16680</name>
</gene>
<keyword evidence="2" id="KW-1185">Reference proteome</keyword>
<protein>
    <submittedName>
        <fullName evidence="1">Uncharacterized protein</fullName>
    </submittedName>
</protein>
<dbReference type="Proteomes" id="UP001451782">
    <property type="component" value="Chromosome"/>
</dbReference>
<evidence type="ECO:0000313" key="1">
    <source>
        <dbReference type="EMBL" id="WZU63458.1"/>
    </source>
</evidence>
<reference evidence="1 2" key="1">
    <citation type="submission" date="2024-04" db="EMBL/GenBank/DDBJ databases">
        <title>Phylogenomic analyses of a clade within the roseobacter group suggest taxonomic reassignments of species of the genera Aestuariivita, Citreicella, Loktanella, Nautella, Pelagibaca, Ruegeria, Thalassobius, Thiobacimonas and Tropicibacter, and the proposal o.</title>
        <authorList>
            <person name="Jeon C.O."/>
        </authorList>
    </citation>
    <scope>NUCLEOTIDE SEQUENCE [LARGE SCALE GENOMIC DNA]</scope>
    <source>
        <strain evidence="1 2">G8-12</strain>
    </source>
</reference>
<evidence type="ECO:0000313" key="2">
    <source>
        <dbReference type="Proteomes" id="UP001451782"/>
    </source>
</evidence>
<dbReference type="RefSeq" id="WP_342069839.1">
    <property type="nucleotide sequence ID" value="NZ_CP151762.1"/>
</dbReference>
<name>A0AAN0M5I9_9RHOB</name>
<accession>A0AAN0M5I9</accession>
<dbReference type="EMBL" id="CP151762">
    <property type="protein sequence ID" value="WZU63458.1"/>
    <property type="molecule type" value="Genomic_DNA"/>
</dbReference>
<sequence>MARNFIIIEPDPVVCMDIEGMLIAKYPDCQIAAGSSLAEIGAAIYNCGPDSALIVRGTLISDSDDLKRVVQTAAARGAKIVVLGDFNDVGCPASYVELPFTSETVCAAVDFDATTGHSDLTS</sequence>
<dbReference type="AlphaFoldDB" id="A0AAN0M5I9"/>
<organism evidence="1 2">
    <name type="scientific">Yoonia algicola</name>
    <dbReference type="NCBI Taxonomy" id="3137368"/>
    <lineage>
        <taxon>Bacteria</taxon>
        <taxon>Pseudomonadati</taxon>
        <taxon>Pseudomonadota</taxon>
        <taxon>Alphaproteobacteria</taxon>
        <taxon>Rhodobacterales</taxon>
        <taxon>Paracoccaceae</taxon>
        <taxon>Yoonia</taxon>
    </lineage>
</organism>